<accession>A0A848DP76</accession>
<name>A0A848DP76_9PSEU</name>
<evidence type="ECO:0000313" key="1">
    <source>
        <dbReference type="EMBL" id="NMH94640.1"/>
    </source>
</evidence>
<dbReference type="InterPro" id="IPR019587">
    <property type="entry name" value="Polyketide_cyclase/dehydratase"/>
</dbReference>
<reference evidence="1 2" key="1">
    <citation type="submission" date="2020-04" db="EMBL/GenBank/DDBJ databases">
        <authorList>
            <person name="Klaysubun C."/>
            <person name="Duangmal K."/>
            <person name="Lipun K."/>
        </authorList>
    </citation>
    <scope>NUCLEOTIDE SEQUENCE [LARGE SCALE GENOMIC DNA]</scope>
    <source>
        <strain evidence="1 2">DSM 45300</strain>
    </source>
</reference>
<gene>
    <name evidence="1" type="ORF">HF519_24315</name>
</gene>
<dbReference type="Gene3D" id="3.30.530.20">
    <property type="match status" value="1"/>
</dbReference>
<dbReference type="EMBL" id="JAAXKZ010000123">
    <property type="protein sequence ID" value="NMH94640.1"/>
    <property type="molecule type" value="Genomic_DNA"/>
</dbReference>
<dbReference type="Proteomes" id="UP000586918">
    <property type="component" value="Unassembled WGS sequence"/>
</dbReference>
<proteinExistence type="predicted"/>
<dbReference type="InterPro" id="IPR023393">
    <property type="entry name" value="START-like_dom_sf"/>
</dbReference>
<keyword evidence="2" id="KW-1185">Reference proteome</keyword>
<evidence type="ECO:0000313" key="2">
    <source>
        <dbReference type="Proteomes" id="UP000586918"/>
    </source>
</evidence>
<dbReference type="SUPFAM" id="SSF55961">
    <property type="entry name" value="Bet v1-like"/>
    <property type="match status" value="1"/>
</dbReference>
<comment type="caution">
    <text evidence="1">The sequence shown here is derived from an EMBL/GenBank/DDBJ whole genome shotgun (WGS) entry which is preliminary data.</text>
</comment>
<dbReference type="AlphaFoldDB" id="A0A848DP76"/>
<sequence length="169" mass="18699">MEWTGQRYADTPTVEAETYVDAPPERVWELVSDIGLMPAISTELQSVQWCGDGAGPAVGRTFVGRNFHPALGEWSTTSHVIECEALRTFAWAVEDPADPAAVWRFTLRPEGSGTVLRQWVQLGPGRSGLSLAIEQMPDKEEKIVYRRLGEFEAGIRNNLAEIKNRAEAG</sequence>
<dbReference type="Pfam" id="PF10604">
    <property type="entry name" value="Polyketide_cyc2"/>
    <property type="match status" value="1"/>
</dbReference>
<protein>
    <submittedName>
        <fullName evidence="1">SRPBCC family protein</fullName>
    </submittedName>
</protein>
<dbReference type="RefSeq" id="WP_169415321.1">
    <property type="nucleotide sequence ID" value="NZ_JAAXKZ010000123.1"/>
</dbReference>
<organism evidence="1 2">
    <name type="scientific">Pseudonocardia bannensis</name>
    <dbReference type="NCBI Taxonomy" id="630973"/>
    <lineage>
        <taxon>Bacteria</taxon>
        <taxon>Bacillati</taxon>
        <taxon>Actinomycetota</taxon>
        <taxon>Actinomycetes</taxon>
        <taxon>Pseudonocardiales</taxon>
        <taxon>Pseudonocardiaceae</taxon>
        <taxon>Pseudonocardia</taxon>
    </lineage>
</organism>
<dbReference type="CDD" id="cd07812">
    <property type="entry name" value="SRPBCC"/>
    <property type="match status" value="1"/>
</dbReference>